<name>A0A6J4N7P0_9ACTN</name>
<gene>
    <name evidence="2" type="ORF">AVDCRST_MAG60-788</name>
</gene>
<proteinExistence type="predicted"/>
<protein>
    <recommendedName>
        <fullName evidence="3">Integral membrane protein</fullName>
    </recommendedName>
</protein>
<evidence type="ECO:0008006" key="3">
    <source>
        <dbReference type="Google" id="ProtNLM"/>
    </source>
</evidence>
<evidence type="ECO:0000256" key="1">
    <source>
        <dbReference type="SAM" id="Phobius"/>
    </source>
</evidence>
<sequence length="122" mass="13069">MTPGDELERTEVEAVLETRRELGLRYDRELVDGFADRIQAEVERRVGDEVATRQRAQAAHASAGPRQLALGIVSLAAGIPITAITLAVPENAELSAISLFLAWAGIGTVNVAHALQARQGRS</sequence>
<dbReference type="AlphaFoldDB" id="A0A6J4N7P0"/>
<dbReference type="EMBL" id="CADCUN010000085">
    <property type="protein sequence ID" value="CAA9379763.1"/>
    <property type="molecule type" value="Genomic_DNA"/>
</dbReference>
<keyword evidence="1" id="KW-0812">Transmembrane</keyword>
<reference evidence="2" key="1">
    <citation type="submission" date="2020-02" db="EMBL/GenBank/DDBJ databases">
        <authorList>
            <person name="Meier V. D."/>
        </authorList>
    </citation>
    <scope>NUCLEOTIDE SEQUENCE</scope>
    <source>
        <strain evidence="2">AVDCRST_MAG60</strain>
    </source>
</reference>
<organism evidence="2">
    <name type="scientific">uncultured Nocardioides sp</name>
    <dbReference type="NCBI Taxonomy" id="198441"/>
    <lineage>
        <taxon>Bacteria</taxon>
        <taxon>Bacillati</taxon>
        <taxon>Actinomycetota</taxon>
        <taxon>Actinomycetes</taxon>
        <taxon>Propionibacteriales</taxon>
        <taxon>Nocardioidaceae</taxon>
        <taxon>Nocardioides</taxon>
        <taxon>environmental samples</taxon>
    </lineage>
</organism>
<feature type="transmembrane region" description="Helical" evidence="1">
    <location>
        <begin position="94"/>
        <end position="115"/>
    </location>
</feature>
<keyword evidence="1" id="KW-1133">Transmembrane helix</keyword>
<feature type="transmembrane region" description="Helical" evidence="1">
    <location>
        <begin position="68"/>
        <end position="88"/>
    </location>
</feature>
<accession>A0A6J4N7P0</accession>
<keyword evidence="1" id="KW-0472">Membrane</keyword>
<evidence type="ECO:0000313" key="2">
    <source>
        <dbReference type="EMBL" id="CAA9379763.1"/>
    </source>
</evidence>